<organism evidence="1 2">
    <name type="scientific">Brachionus plicatilis</name>
    <name type="common">Marine rotifer</name>
    <name type="synonym">Brachionus muelleri</name>
    <dbReference type="NCBI Taxonomy" id="10195"/>
    <lineage>
        <taxon>Eukaryota</taxon>
        <taxon>Metazoa</taxon>
        <taxon>Spiralia</taxon>
        <taxon>Gnathifera</taxon>
        <taxon>Rotifera</taxon>
        <taxon>Eurotatoria</taxon>
        <taxon>Monogononta</taxon>
        <taxon>Pseudotrocha</taxon>
        <taxon>Ploima</taxon>
        <taxon>Brachionidae</taxon>
        <taxon>Brachionus</taxon>
    </lineage>
</organism>
<reference evidence="1 2" key="1">
    <citation type="journal article" date="2018" name="Sci. Rep.">
        <title>Genomic signatures of local adaptation to the degree of environmental predictability in rotifers.</title>
        <authorList>
            <person name="Franch-Gras L."/>
            <person name="Hahn C."/>
            <person name="Garcia-Roger E.M."/>
            <person name="Carmona M.J."/>
            <person name="Serra M."/>
            <person name="Gomez A."/>
        </authorList>
    </citation>
    <scope>NUCLEOTIDE SEQUENCE [LARGE SCALE GENOMIC DNA]</scope>
    <source>
        <strain evidence="1">HYR1</strain>
    </source>
</reference>
<keyword evidence="2" id="KW-1185">Reference proteome</keyword>
<evidence type="ECO:0000313" key="2">
    <source>
        <dbReference type="Proteomes" id="UP000276133"/>
    </source>
</evidence>
<protein>
    <submittedName>
        <fullName evidence="1">Uncharacterized protein</fullName>
    </submittedName>
</protein>
<proteinExistence type="predicted"/>
<evidence type="ECO:0000313" key="1">
    <source>
        <dbReference type="EMBL" id="RNA05649.1"/>
    </source>
</evidence>
<gene>
    <name evidence="1" type="ORF">BpHYR1_052631</name>
</gene>
<name>A0A3M7Q378_BRAPC</name>
<dbReference type="Proteomes" id="UP000276133">
    <property type="component" value="Unassembled WGS sequence"/>
</dbReference>
<dbReference type="AlphaFoldDB" id="A0A3M7Q378"/>
<accession>A0A3M7Q378</accession>
<dbReference type="EMBL" id="REGN01007649">
    <property type="protein sequence ID" value="RNA05649.1"/>
    <property type="molecule type" value="Genomic_DNA"/>
</dbReference>
<sequence length="92" mass="10815">MNRTLKIFVANSNVKAKFQWKQFIVLYYKKQGFLSVRVRTLVKFLICPDPCFKHMKSVSERPIFIKINLTFSLFYPSGLIEVVGLLLRRATE</sequence>
<comment type="caution">
    <text evidence="1">The sequence shown here is derived from an EMBL/GenBank/DDBJ whole genome shotgun (WGS) entry which is preliminary data.</text>
</comment>